<comment type="similarity">
    <text evidence="1 2">Belongs to the complex I NDUFA12 subunit family.</text>
</comment>
<evidence type="ECO:0000313" key="3">
    <source>
        <dbReference type="EMBL" id="CDK25431.1"/>
    </source>
</evidence>
<dbReference type="Pfam" id="PF05071">
    <property type="entry name" value="NDUFA12"/>
    <property type="match status" value="1"/>
</dbReference>
<dbReference type="EMBL" id="HG793126">
    <property type="protein sequence ID" value="CDK25431.1"/>
    <property type="molecule type" value="Genomic_DNA"/>
</dbReference>
<proteinExistence type="inferred from homology"/>
<accession>W6MHH1</accession>
<dbReference type="HOGENOM" id="CLU_110455_2_1_1"/>
<sequence>MSTSLARTLRNFWRSGVKRSLKQIAYLNDTKSGTLVGIDDFGNKFYETQNPEEIHLRTRWVEYIDFWRFDMSQVEPGWHYWLAYGTDTPPNKLTEAEKPERAYPVPPVHKSNLTYTKGAYIPYNTARPKYTSWAPEVKERVTV</sequence>
<dbReference type="GO" id="GO:0045271">
    <property type="term" value="C:respiratory chain complex I"/>
    <property type="evidence" value="ECO:0007669"/>
    <property type="project" value="InterPro"/>
</dbReference>
<reference evidence="3" key="1">
    <citation type="submission" date="2013-12" db="EMBL/GenBank/DDBJ databases">
        <authorList>
            <person name="Genoscope - CEA"/>
        </authorList>
    </citation>
    <scope>NUCLEOTIDE SEQUENCE</scope>
    <source>
        <strain evidence="3">CBS 1993</strain>
    </source>
</reference>
<dbReference type="PANTHER" id="PTHR12910">
    <property type="entry name" value="NADH-UBIQUINONE OXIDOREDUCTASE SUBUNIT B17.2"/>
    <property type="match status" value="1"/>
</dbReference>
<evidence type="ECO:0000313" key="4">
    <source>
        <dbReference type="Proteomes" id="UP000019384"/>
    </source>
</evidence>
<dbReference type="RefSeq" id="XP_022457443.1">
    <property type="nucleotide sequence ID" value="XM_022603576.1"/>
</dbReference>
<keyword evidence="2" id="KW-0249">Electron transport</keyword>
<dbReference type="GO" id="GO:0005743">
    <property type="term" value="C:mitochondrial inner membrane"/>
    <property type="evidence" value="ECO:0007669"/>
    <property type="project" value="UniProtKB-SubCell"/>
</dbReference>
<keyword evidence="4" id="KW-1185">Reference proteome</keyword>
<organism evidence="3 4">
    <name type="scientific">Kuraishia capsulata CBS 1993</name>
    <dbReference type="NCBI Taxonomy" id="1382522"/>
    <lineage>
        <taxon>Eukaryota</taxon>
        <taxon>Fungi</taxon>
        <taxon>Dikarya</taxon>
        <taxon>Ascomycota</taxon>
        <taxon>Saccharomycotina</taxon>
        <taxon>Pichiomycetes</taxon>
        <taxon>Pichiales</taxon>
        <taxon>Pichiaceae</taxon>
        <taxon>Kuraishia</taxon>
    </lineage>
</organism>
<dbReference type="GO" id="GO:0006979">
    <property type="term" value="P:response to oxidative stress"/>
    <property type="evidence" value="ECO:0007669"/>
    <property type="project" value="TreeGrafter"/>
</dbReference>
<keyword evidence="2" id="KW-0679">Respiratory chain</keyword>
<dbReference type="OrthoDB" id="274641at2759"/>
<dbReference type="GeneID" id="34518831"/>
<evidence type="ECO:0000256" key="2">
    <source>
        <dbReference type="RuleBase" id="RU363103"/>
    </source>
</evidence>
<keyword evidence="2" id="KW-0813">Transport</keyword>
<keyword evidence="2" id="KW-0496">Mitochondrion</keyword>
<protein>
    <recommendedName>
        <fullName evidence="2">NADH dehydrogenase [ubiquinone] 1 alpha subcomplex subunit</fullName>
    </recommendedName>
</protein>
<keyword evidence="2" id="KW-0472">Membrane</keyword>
<dbReference type="PANTHER" id="PTHR12910:SF2">
    <property type="entry name" value="NADH DEHYDROGENASE [UBIQUINONE] 1 ALPHA SUBCOMPLEX SUBUNIT 12"/>
    <property type="match status" value="1"/>
</dbReference>
<dbReference type="STRING" id="1382522.W6MHH1"/>
<keyword evidence="2" id="KW-0999">Mitochondrion inner membrane</keyword>
<reference evidence="3" key="2">
    <citation type="submission" date="2014-02" db="EMBL/GenBank/DDBJ databases">
        <title>Complete DNA sequence of /Kuraishia capsulata/ illustrates novel genomic features among budding yeasts (/Saccharomycotina/).</title>
        <authorList>
            <person name="Morales L."/>
            <person name="Noel B."/>
            <person name="Porcel B."/>
            <person name="Marcet-Houben M."/>
            <person name="Hullo M-F."/>
            <person name="Sacerdot C."/>
            <person name="Tekaia F."/>
            <person name="Leh-Louis V."/>
            <person name="Despons L."/>
            <person name="Khanna V."/>
            <person name="Aury J-M."/>
            <person name="Barbe V."/>
            <person name="Couloux A."/>
            <person name="Labadie K."/>
            <person name="Pelletier E."/>
            <person name="Souciet J-L."/>
            <person name="Boekhout T."/>
            <person name="Gabaldon T."/>
            <person name="Wincker P."/>
            <person name="Dujon B."/>
        </authorList>
    </citation>
    <scope>NUCLEOTIDE SEQUENCE</scope>
    <source>
        <strain evidence="3">CBS 1993</strain>
    </source>
</reference>
<name>W6MHH1_9ASCO</name>
<comment type="function">
    <text evidence="2">Accessory subunit of the mitochondrial membrane respiratory chain NADH dehydrogenase (Complex I), that is believed not to be involved in catalysis. Complex I functions in the transfer of electrons from NADH to the respiratory chain. The immediate electron acceptor for the enzyme is believed to be ubiquinone.</text>
</comment>
<gene>
    <name evidence="3" type="ORF">KUCA_T00001401001</name>
</gene>
<evidence type="ECO:0000256" key="1">
    <source>
        <dbReference type="ARBA" id="ARBA00007355"/>
    </source>
</evidence>
<dbReference type="Proteomes" id="UP000019384">
    <property type="component" value="Unassembled WGS sequence"/>
</dbReference>
<comment type="subcellular location">
    <subcellularLocation>
        <location evidence="2">Mitochondrion inner membrane</location>
        <topology evidence="2">Peripheral membrane protein</topology>
        <orientation evidence="2">Matrix side</orientation>
    </subcellularLocation>
</comment>
<dbReference type="InterPro" id="IPR007763">
    <property type="entry name" value="NDUFA12"/>
</dbReference>
<dbReference type="AlphaFoldDB" id="W6MHH1"/>